<accession>A0A4R3Z0F6</accession>
<dbReference type="AlphaFoldDB" id="A0A4R3Z0F6"/>
<comment type="caution">
    <text evidence="2">The sequence shown here is derived from an EMBL/GenBank/DDBJ whole genome shotgun (WGS) entry which is preliminary data.</text>
</comment>
<feature type="chain" id="PRO_5020950442" evidence="1">
    <location>
        <begin position="22"/>
        <end position="165"/>
    </location>
</feature>
<keyword evidence="3" id="KW-1185">Reference proteome</keyword>
<organism evidence="2 3">
    <name type="scientific">Luteibacter rhizovicinus</name>
    <dbReference type="NCBI Taxonomy" id="242606"/>
    <lineage>
        <taxon>Bacteria</taxon>
        <taxon>Pseudomonadati</taxon>
        <taxon>Pseudomonadota</taxon>
        <taxon>Gammaproteobacteria</taxon>
        <taxon>Lysobacterales</taxon>
        <taxon>Rhodanobacteraceae</taxon>
        <taxon>Luteibacter</taxon>
    </lineage>
</organism>
<protein>
    <submittedName>
        <fullName evidence="2">Uncharacterized protein</fullName>
    </submittedName>
</protein>
<evidence type="ECO:0000256" key="1">
    <source>
        <dbReference type="SAM" id="SignalP"/>
    </source>
</evidence>
<dbReference type="OrthoDB" id="5958924at2"/>
<feature type="signal peptide" evidence="1">
    <location>
        <begin position="1"/>
        <end position="21"/>
    </location>
</feature>
<name>A0A4R3Z0F6_9GAMM</name>
<keyword evidence="1" id="KW-0732">Signal</keyword>
<sequence>MTRTFKPLIAALLLASPAAFSADVLMANGSVRFSTPDTWLSIMQTDGDPEVQVFQVPDPSTATNALARVTVTVKQVASVAAFKQYIDGFTIRAKGMTGYAATPSTAANEYIYTAQESGVKLNYRERYWFVGDRAIQLRCVRPTGAAAWNAAFDRGCDDIASHMST</sequence>
<gene>
    <name evidence="2" type="ORF">EC912_101168</name>
</gene>
<dbReference type="EMBL" id="SMCS01000001">
    <property type="protein sequence ID" value="TCV97173.1"/>
    <property type="molecule type" value="Genomic_DNA"/>
</dbReference>
<dbReference type="RefSeq" id="WP_132141256.1">
    <property type="nucleotide sequence ID" value="NZ_SMCS01000001.1"/>
</dbReference>
<reference evidence="2 3" key="1">
    <citation type="submission" date="2019-03" db="EMBL/GenBank/DDBJ databases">
        <title>Above-ground endophytic microbial communities from plants in different locations in the United States.</title>
        <authorList>
            <person name="Frank C."/>
        </authorList>
    </citation>
    <scope>NUCLEOTIDE SEQUENCE [LARGE SCALE GENOMIC DNA]</scope>
    <source>
        <strain evidence="2 3">LP_13_YM</strain>
    </source>
</reference>
<proteinExistence type="predicted"/>
<evidence type="ECO:0000313" key="3">
    <source>
        <dbReference type="Proteomes" id="UP000295645"/>
    </source>
</evidence>
<dbReference type="Proteomes" id="UP000295645">
    <property type="component" value="Unassembled WGS sequence"/>
</dbReference>
<evidence type="ECO:0000313" key="2">
    <source>
        <dbReference type="EMBL" id="TCV97173.1"/>
    </source>
</evidence>